<feature type="transmembrane region" description="Helical" evidence="6">
    <location>
        <begin position="662"/>
        <end position="684"/>
    </location>
</feature>
<evidence type="ECO:0000313" key="10">
    <source>
        <dbReference type="Proteomes" id="UP000095332"/>
    </source>
</evidence>
<evidence type="ECO:0000256" key="1">
    <source>
        <dbReference type="ARBA" id="ARBA00004651"/>
    </source>
</evidence>
<evidence type="ECO:0000256" key="2">
    <source>
        <dbReference type="ARBA" id="ARBA00022475"/>
    </source>
</evidence>
<dbReference type="PANTHER" id="PTHR30572:SF18">
    <property type="entry name" value="ABC-TYPE MACROLIDE FAMILY EXPORT SYSTEM PERMEASE COMPONENT 2"/>
    <property type="match status" value="1"/>
</dbReference>
<feature type="transmembrane region" description="Helical" evidence="6">
    <location>
        <begin position="326"/>
        <end position="350"/>
    </location>
</feature>
<keyword evidence="5 6" id="KW-0472">Membrane</keyword>
<feature type="transmembrane region" description="Helical" evidence="6">
    <location>
        <begin position="714"/>
        <end position="734"/>
    </location>
</feature>
<proteinExistence type="predicted"/>
<dbReference type="RefSeq" id="WP_057329158.1">
    <property type="nucleotide sequence ID" value="NZ_CZBM01000015.1"/>
</dbReference>
<dbReference type="EMBL" id="CZBM01000015">
    <property type="protein sequence ID" value="CUQ48400.1"/>
    <property type="molecule type" value="Genomic_DNA"/>
</dbReference>
<evidence type="ECO:0000256" key="5">
    <source>
        <dbReference type="ARBA" id="ARBA00023136"/>
    </source>
</evidence>
<sequence>MKTILRNLLSVLRRFKMATLLNVLGLSVAFSAFILIMMQVDYDRNFDRGIKDVDRIFRVEVAYESGTKQAIINRPLAEAFIRSSPHILAGSLLDPWGEGAFFYTEENGVRNNFKERWMRVFPEYADIFTFDMLDGSADKLKEPNMVLLPLSLSNKLFGNQSAVGKQLHMVNSKGVFTIGGVYRDFPDNSSVGNSIYYQLNPKENFQNFGNWNYMFYVRLDDPANASGLFENFKAHFDVSTLSKDFSWEGGGMSLVLNPLTEVHFDSGVTYDNAPKASKSTMLVLFAIAIVIVVIAGINFTNFSTALTPMRIKSINTQKVLGGEVSVIRMSLILEAIVISVISFLLALLWVSLFSSTTLSALIDARIALMDYPLLLGATALIAIATGLCAGLYPAYYMTSFSPALVLKGSFGLSPKGRQMRNVLIGVQYVASFGLIIGAIFMYLQNYYMQHAPLGYDKDEIIVTDLNSKLWKSHEAFVSQVKSFSGIDDVTFAEPLLSSSDQYMGWGREYQGREISFQCLPVDPSFLKVLGIQVNEGRDFREEDANNPYGAYIFNERARAAYEMEVDAMIDSTKIVGFIPDVKFASFRTEIAPMAFFVWGTRNWGSRPNWAYIKVKAGSDLRAAMDHVRSAVRTFDPEYPFNIRFFNQVLNDLYKKEGNLSSLITLFGLCAIFISIVGVFGLVVFDSEYRKKEIAVRKVLGSTTGEIIVMFNKTYIRILCVCFVLGAPVAGYAVSRWLENFAYKTPMYWWVYLIAFAIIAVITILTVTFQNWHAANENPVHSIKNE</sequence>
<evidence type="ECO:0000313" key="9">
    <source>
        <dbReference type="EMBL" id="CUQ48400.1"/>
    </source>
</evidence>
<evidence type="ECO:0000256" key="6">
    <source>
        <dbReference type="SAM" id="Phobius"/>
    </source>
</evidence>
<dbReference type="InterPro" id="IPR003838">
    <property type="entry name" value="ABC3_permease_C"/>
</dbReference>
<feature type="domain" description="MacB-like periplasmic core" evidence="8">
    <location>
        <begin position="19"/>
        <end position="226"/>
    </location>
</feature>
<dbReference type="Pfam" id="PF12704">
    <property type="entry name" value="MacB_PCD"/>
    <property type="match status" value="1"/>
</dbReference>
<name>A0A174WWG1_PARDI</name>
<dbReference type="PANTHER" id="PTHR30572">
    <property type="entry name" value="MEMBRANE COMPONENT OF TRANSPORTER-RELATED"/>
    <property type="match status" value="1"/>
</dbReference>
<reference evidence="9 10" key="1">
    <citation type="submission" date="2015-09" db="EMBL/GenBank/DDBJ databases">
        <authorList>
            <consortium name="Pathogen Informatics"/>
        </authorList>
    </citation>
    <scope>NUCLEOTIDE SEQUENCE [LARGE SCALE GENOMIC DNA]</scope>
    <source>
        <strain evidence="9 10">2789STDY5834948</strain>
    </source>
</reference>
<feature type="transmembrane region" description="Helical" evidence="6">
    <location>
        <begin position="371"/>
        <end position="395"/>
    </location>
</feature>
<evidence type="ECO:0000256" key="4">
    <source>
        <dbReference type="ARBA" id="ARBA00022989"/>
    </source>
</evidence>
<gene>
    <name evidence="9" type="ORF">ERS852560_03303</name>
</gene>
<keyword evidence="4 6" id="KW-1133">Transmembrane helix</keyword>
<feature type="domain" description="ABC3 transporter permease C-terminal" evidence="7">
    <location>
        <begin position="665"/>
        <end position="778"/>
    </location>
</feature>
<dbReference type="AlphaFoldDB" id="A0A174WWG1"/>
<keyword evidence="2" id="KW-1003">Cell membrane</keyword>
<dbReference type="Pfam" id="PF02687">
    <property type="entry name" value="FtsX"/>
    <property type="match status" value="2"/>
</dbReference>
<evidence type="ECO:0000256" key="3">
    <source>
        <dbReference type="ARBA" id="ARBA00022692"/>
    </source>
</evidence>
<dbReference type="InterPro" id="IPR025857">
    <property type="entry name" value="MacB_PCD"/>
</dbReference>
<keyword evidence="3 6" id="KW-0812">Transmembrane</keyword>
<accession>A0A174WWG1</accession>
<evidence type="ECO:0000259" key="7">
    <source>
        <dbReference type="Pfam" id="PF02687"/>
    </source>
</evidence>
<dbReference type="Proteomes" id="UP000095332">
    <property type="component" value="Unassembled WGS sequence"/>
</dbReference>
<organism evidence="9 10">
    <name type="scientific">Parabacteroides distasonis</name>
    <dbReference type="NCBI Taxonomy" id="823"/>
    <lineage>
        <taxon>Bacteria</taxon>
        <taxon>Pseudomonadati</taxon>
        <taxon>Bacteroidota</taxon>
        <taxon>Bacteroidia</taxon>
        <taxon>Bacteroidales</taxon>
        <taxon>Tannerellaceae</taxon>
        <taxon>Parabacteroides</taxon>
    </lineage>
</organism>
<evidence type="ECO:0000259" key="8">
    <source>
        <dbReference type="Pfam" id="PF12704"/>
    </source>
</evidence>
<feature type="domain" description="ABC3 transporter permease C-terminal" evidence="7">
    <location>
        <begin position="286"/>
        <end position="402"/>
    </location>
</feature>
<feature type="transmembrane region" description="Helical" evidence="6">
    <location>
        <begin position="20"/>
        <end position="38"/>
    </location>
</feature>
<feature type="transmembrane region" description="Helical" evidence="6">
    <location>
        <begin position="746"/>
        <end position="768"/>
    </location>
</feature>
<feature type="transmembrane region" description="Helical" evidence="6">
    <location>
        <begin position="422"/>
        <end position="443"/>
    </location>
</feature>
<dbReference type="InterPro" id="IPR050250">
    <property type="entry name" value="Macrolide_Exporter_MacB"/>
</dbReference>
<feature type="transmembrane region" description="Helical" evidence="6">
    <location>
        <begin position="282"/>
        <end position="306"/>
    </location>
</feature>
<dbReference type="GO" id="GO:0005886">
    <property type="term" value="C:plasma membrane"/>
    <property type="evidence" value="ECO:0007669"/>
    <property type="project" value="UniProtKB-SubCell"/>
</dbReference>
<protein>
    <submittedName>
        <fullName evidence="9">Acidobacterial duplicated orphan permease</fullName>
    </submittedName>
</protein>
<dbReference type="GO" id="GO:0022857">
    <property type="term" value="F:transmembrane transporter activity"/>
    <property type="evidence" value="ECO:0007669"/>
    <property type="project" value="TreeGrafter"/>
</dbReference>
<comment type="subcellular location">
    <subcellularLocation>
        <location evidence="1">Cell membrane</location>
        <topology evidence="1">Multi-pass membrane protein</topology>
    </subcellularLocation>
</comment>